<sequence>MLTIMSQIGFPLYVNNSGRRRSYCCYASASISDPQVLNGNTLSSSSRKEIRLGLPSKGRMSSDTLELLKDCQ</sequence>
<name>A0A392SC20_9FABA</name>
<evidence type="ECO:0000313" key="2">
    <source>
        <dbReference type="Proteomes" id="UP000265520"/>
    </source>
</evidence>
<keyword evidence="2" id="KW-1185">Reference proteome</keyword>
<proteinExistence type="predicted"/>
<dbReference type="AlphaFoldDB" id="A0A392SC20"/>
<organism evidence="1 2">
    <name type="scientific">Trifolium medium</name>
    <dbReference type="NCBI Taxonomy" id="97028"/>
    <lineage>
        <taxon>Eukaryota</taxon>
        <taxon>Viridiplantae</taxon>
        <taxon>Streptophyta</taxon>
        <taxon>Embryophyta</taxon>
        <taxon>Tracheophyta</taxon>
        <taxon>Spermatophyta</taxon>
        <taxon>Magnoliopsida</taxon>
        <taxon>eudicotyledons</taxon>
        <taxon>Gunneridae</taxon>
        <taxon>Pentapetalae</taxon>
        <taxon>rosids</taxon>
        <taxon>fabids</taxon>
        <taxon>Fabales</taxon>
        <taxon>Fabaceae</taxon>
        <taxon>Papilionoideae</taxon>
        <taxon>50 kb inversion clade</taxon>
        <taxon>NPAAA clade</taxon>
        <taxon>Hologalegina</taxon>
        <taxon>IRL clade</taxon>
        <taxon>Trifolieae</taxon>
        <taxon>Trifolium</taxon>
    </lineage>
</organism>
<reference evidence="1 2" key="1">
    <citation type="journal article" date="2018" name="Front. Plant Sci.">
        <title>Red Clover (Trifolium pratense) and Zigzag Clover (T. medium) - A Picture of Genomic Similarities and Differences.</title>
        <authorList>
            <person name="Dluhosova J."/>
            <person name="Istvanek J."/>
            <person name="Nedelnik J."/>
            <person name="Repkova J."/>
        </authorList>
    </citation>
    <scope>NUCLEOTIDE SEQUENCE [LARGE SCALE GENOMIC DNA]</scope>
    <source>
        <strain evidence="2">cv. 10/8</strain>
        <tissue evidence="1">Leaf</tissue>
    </source>
</reference>
<comment type="caution">
    <text evidence="1">The sequence shown here is derived from an EMBL/GenBank/DDBJ whole genome shotgun (WGS) entry which is preliminary data.</text>
</comment>
<evidence type="ECO:0000313" key="1">
    <source>
        <dbReference type="EMBL" id="MCI45490.1"/>
    </source>
</evidence>
<keyword evidence="1" id="KW-0328">Glycosyltransferase</keyword>
<dbReference type="GO" id="GO:0016757">
    <property type="term" value="F:glycosyltransferase activity"/>
    <property type="evidence" value="ECO:0007669"/>
    <property type="project" value="UniProtKB-KW"/>
</dbReference>
<protein>
    <submittedName>
        <fullName evidence="1">ATP phosphoribosyltransferase</fullName>
    </submittedName>
</protein>
<accession>A0A392SC20</accession>
<dbReference type="Proteomes" id="UP000265520">
    <property type="component" value="Unassembled WGS sequence"/>
</dbReference>
<keyword evidence="1" id="KW-0808">Transferase</keyword>
<feature type="non-terminal residue" evidence="1">
    <location>
        <position position="72"/>
    </location>
</feature>
<dbReference type="EMBL" id="LXQA010344907">
    <property type="protein sequence ID" value="MCI45490.1"/>
    <property type="molecule type" value="Genomic_DNA"/>
</dbReference>